<dbReference type="SMART" id="SM00220">
    <property type="entry name" value="S_TKc"/>
    <property type="match status" value="1"/>
</dbReference>
<reference evidence="17" key="1">
    <citation type="submission" date="2025-08" db="UniProtKB">
        <authorList>
            <consortium name="Ensembl"/>
        </authorList>
    </citation>
    <scope>IDENTIFICATION</scope>
</reference>
<dbReference type="InterPro" id="IPR046873">
    <property type="entry name" value="HisK-N-like"/>
</dbReference>
<dbReference type="Pfam" id="PF19039">
    <property type="entry name" value="ASK_PH"/>
    <property type="match status" value="1"/>
</dbReference>
<keyword evidence="7 14" id="KW-0547">Nucleotide-binding</keyword>
<keyword evidence="10" id="KW-0460">Magnesium</keyword>
<dbReference type="InterPro" id="IPR000719">
    <property type="entry name" value="Prot_kinase_dom"/>
</dbReference>
<keyword evidence="11" id="KW-0175">Coiled coil</keyword>
<dbReference type="GO" id="GO:0005524">
    <property type="term" value="F:ATP binding"/>
    <property type="evidence" value="ECO:0007669"/>
    <property type="project" value="UniProtKB-UniRule"/>
</dbReference>
<comment type="catalytic activity">
    <reaction evidence="12">
        <text>L-threonyl-[protein] + ATP = O-phospho-L-threonyl-[protein] + ADP + H(+)</text>
        <dbReference type="Rhea" id="RHEA:46608"/>
        <dbReference type="Rhea" id="RHEA-COMP:11060"/>
        <dbReference type="Rhea" id="RHEA-COMP:11605"/>
        <dbReference type="ChEBI" id="CHEBI:15378"/>
        <dbReference type="ChEBI" id="CHEBI:30013"/>
        <dbReference type="ChEBI" id="CHEBI:30616"/>
        <dbReference type="ChEBI" id="CHEBI:61977"/>
        <dbReference type="ChEBI" id="CHEBI:456216"/>
        <dbReference type="EC" id="2.7.11.25"/>
    </reaction>
</comment>
<gene>
    <name evidence="17" type="primary">MAP3K5</name>
</gene>
<dbReference type="AlphaFoldDB" id="A0A663ESD9"/>
<evidence type="ECO:0000256" key="2">
    <source>
        <dbReference type="ARBA" id="ARBA00006529"/>
    </source>
</evidence>
<dbReference type="InterPro" id="IPR011009">
    <property type="entry name" value="Kinase-like_dom_sf"/>
</dbReference>
<dbReference type="Pfam" id="PF13281">
    <property type="entry name" value="MAP3K_TRAF_bd"/>
    <property type="match status" value="1"/>
</dbReference>
<dbReference type="PROSITE" id="PS50011">
    <property type="entry name" value="PROTEIN_KINASE_DOM"/>
    <property type="match status" value="1"/>
</dbReference>
<evidence type="ECO:0000256" key="15">
    <source>
        <dbReference type="SAM" id="MobiDB-lite"/>
    </source>
</evidence>
<comment type="similarity">
    <text evidence="2">Belongs to the protein kinase superfamily. STE Ser/Thr protein kinase family. MAP kinase kinase kinase subfamily.</text>
</comment>
<evidence type="ECO:0000256" key="5">
    <source>
        <dbReference type="ARBA" id="ARBA00022679"/>
    </source>
</evidence>
<keyword evidence="18" id="KW-1185">Reference proteome</keyword>
<accession>A0A663ESD9</accession>
<dbReference type="SUPFAM" id="SSF56112">
    <property type="entry name" value="Protein kinase-like (PK-like)"/>
    <property type="match status" value="1"/>
</dbReference>
<protein>
    <recommendedName>
        <fullName evidence="3">mitogen-activated protein kinase kinase kinase</fullName>
        <ecNumber evidence="3">2.7.11.25</ecNumber>
    </recommendedName>
</protein>
<keyword evidence="5" id="KW-0808">Transferase</keyword>
<evidence type="ECO:0000313" key="17">
    <source>
        <dbReference type="Ensembl" id="ENSACCP00020014799.1"/>
    </source>
</evidence>
<dbReference type="Proteomes" id="UP000472275">
    <property type="component" value="Chromosome 8"/>
</dbReference>
<evidence type="ECO:0000256" key="7">
    <source>
        <dbReference type="ARBA" id="ARBA00022741"/>
    </source>
</evidence>
<dbReference type="Pfam" id="PF00069">
    <property type="entry name" value="Pkinase"/>
    <property type="match status" value="1"/>
</dbReference>
<dbReference type="PANTHER" id="PTHR11584">
    <property type="entry name" value="SERINE/THREONINE PROTEIN KINASE"/>
    <property type="match status" value="1"/>
</dbReference>
<dbReference type="Gene3D" id="3.30.200.20">
    <property type="entry name" value="Phosphorylase Kinase, domain 1"/>
    <property type="match status" value="1"/>
</dbReference>
<evidence type="ECO:0000256" key="3">
    <source>
        <dbReference type="ARBA" id="ARBA00012406"/>
    </source>
</evidence>
<dbReference type="PANTHER" id="PTHR11584:SF332">
    <property type="entry name" value="MITOGEN-ACTIVATED PROTEIN KINASE KINASE KINASE 5"/>
    <property type="match status" value="1"/>
</dbReference>
<comment type="catalytic activity">
    <reaction evidence="13">
        <text>L-seryl-[protein] + ATP = O-phospho-L-seryl-[protein] + ADP + H(+)</text>
        <dbReference type="Rhea" id="RHEA:17989"/>
        <dbReference type="Rhea" id="RHEA-COMP:9863"/>
        <dbReference type="Rhea" id="RHEA-COMP:11604"/>
        <dbReference type="ChEBI" id="CHEBI:15378"/>
        <dbReference type="ChEBI" id="CHEBI:29999"/>
        <dbReference type="ChEBI" id="CHEBI:30616"/>
        <dbReference type="ChEBI" id="CHEBI:83421"/>
        <dbReference type="ChEBI" id="CHEBI:456216"/>
        <dbReference type="EC" id="2.7.11.25"/>
    </reaction>
</comment>
<evidence type="ECO:0000256" key="6">
    <source>
        <dbReference type="ARBA" id="ARBA00022723"/>
    </source>
</evidence>
<evidence type="ECO:0000256" key="4">
    <source>
        <dbReference type="ARBA" id="ARBA00022527"/>
    </source>
</evidence>
<dbReference type="GO" id="GO:0033554">
    <property type="term" value="P:cellular response to stress"/>
    <property type="evidence" value="ECO:0007669"/>
    <property type="project" value="TreeGrafter"/>
</dbReference>
<evidence type="ECO:0000259" key="16">
    <source>
        <dbReference type="PROSITE" id="PS50011"/>
    </source>
</evidence>
<dbReference type="InterPro" id="IPR008271">
    <property type="entry name" value="Ser/Thr_kinase_AS"/>
</dbReference>
<dbReference type="InterPro" id="IPR025136">
    <property type="entry name" value="MAP3K_TRAF-bd"/>
</dbReference>
<reference evidence="17" key="2">
    <citation type="submission" date="2025-09" db="UniProtKB">
        <authorList>
            <consortium name="Ensembl"/>
        </authorList>
    </citation>
    <scope>IDENTIFICATION</scope>
</reference>
<dbReference type="PROSITE" id="PS00108">
    <property type="entry name" value="PROTEIN_KINASE_ST"/>
    <property type="match status" value="1"/>
</dbReference>
<dbReference type="Gene3D" id="1.10.510.10">
    <property type="entry name" value="Transferase(Phosphotransferase) domain 1"/>
    <property type="match status" value="1"/>
</dbReference>
<dbReference type="GO" id="GO:0004709">
    <property type="term" value="F:MAP kinase kinase kinase activity"/>
    <property type="evidence" value="ECO:0007669"/>
    <property type="project" value="UniProtKB-EC"/>
</dbReference>
<evidence type="ECO:0000256" key="9">
    <source>
        <dbReference type="ARBA" id="ARBA00022840"/>
    </source>
</evidence>
<dbReference type="Pfam" id="PF20302">
    <property type="entry name" value="HisK-N-like"/>
    <property type="match status" value="1"/>
</dbReference>
<dbReference type="PROSITE" id="PS00107">
    <property type="entry name" value="PROTEIN_KINASE_ATP"/>
    <property type="match status" value="1"/>
</dbReference>
<comment type="cofactor">
    <cofactor evidence="1">
        <name>Mg(2+)</name>
        <dbReference type="ChEBI" id="CHEBI:18420"/>
    </cofactor>
</comment>
<evidence type="ECO:0000256" key="14">
    <source>
        <dbReference type="PROSITE-ProRule" id="PRU10141"/>
    </source>
</evidence>
<evidence type="ECO:0000313" key="18">
    <source>
        <dbReference type="Proteomes" id="UP000472275"/>
    </source>
</evidence>
<evidence type="ECO:0000256" key="8">
    <source>
        <dbReference type="ARBA" id="ARBA00022777"/>
    </source>
</evidence>
<evidence type="ECO:0000256" key="10">
    <source>
        <dbReference type="ARBA" id="ARBA00022842"/>
    </source>
</evidence>
<dbReference type="Pfam" id="PF20309">
    <property type="entry name" value="DRHyd-ASK"/>
    <property type="match status" value="1"/>
</dbReference>
<dbReference type="FunFam" id="3.30.200.20:FF:000067">
    <property type="entry name" value="Mitogen-activated protein kinase kinase kinase 5"/>
    <property type="match status" value="1"/>
</dbReference>
<feature type="domain" description="Protein kinase" evidence="16">
    <location>
        <begin position="668"/>
        <end position="926"/>
    </location>
</feature>
<keyword evidence="4" id="KW-0723">Serine/threonine-protein kinase</keyword>
<dbReference type="InterPro" id="IPR046872">
    <property type="entry name" value="DRHyd-ASK"/>
</dbReference>
<evidence type="ECO:0000256" key="13">
    <source>
        <dbReference type="ARBA" id="ARBA00048329"/>
    </source>
</evidence>
<keyword evidence="6" id="KW-0479">Metal-binding</keyword>
<dbReference type="Ensembl" id="ENSACCT00020015442.1">
    <property type="protein sequence ID" value="ENSACCP00020014799.1"/>
    <property type="gene ID" value="ENSACCG00020010052.1"/>
</dbReference>
<feature type="binding site" evidence="14">
    <location>
        <position position="697"/>
    </location>
    <ligand>
        <name>ATP</name>
        <dbReference type="ChEBI" id="CHEBI:30616"/>
    </ligand>
</feature>
<dbReference type="GeneTree" id="ENSGT00940000159155"/>
<dbReference type="InterPro" id="IPR043969">
    <property type="entry name" value="MAP3K_PH"/>
</dbReference>
<dbReference type="InterPro" id="IPR017441">
    <property type="entry name" value="Protein_kinase_ATP_BS"/>
</dbReference>
<organism evidence="17 18">
    <name type="scientific">Aquila chrysaetos chrysaetos</name>
    <dbReference type="NCBI Taxonomy" id="223781"/>
    <lineage>
        <taxon>Eukaryota</taxon>
        <taxon>Metazoa</taxon>
        <taxon>Chordata</taxon>
        <taxon>Craniata</taxon>
        <taxon>Vertebrata</taxon>
        <taxon>Euteleostomi</taxon>
        <taxon>Archelosauria</taxon>
        <taxon>Archosauria</taxon>
        <taxon>Dinosauria</taxon>
        <taxon>Saurischia</taxon>
        <taxon>Theropoda</taxon>
        <taxon>Coelurosauria</taxon>
        <taxon>Aves</taxon>
        <taxon>Neognathae</taxon>
        <taxon>Neoaves</taxon>
        <taxon>Telluraves</taxon>
        <taxon>Accipitrimorphae</taxon>
        <taxon>Accipitriformes</taxon>
        <taxon>Accipitridae</taxon>
        <taxon>Accipitrinae</taxon>
        <taxon>Aquila</taxon>
    </lineage>
</organism>
<dbReference type="FunFam" id="1.10.510.10:FF:000054">
    <property type="entry name" value="Mitogen-activated protein kinase kinase kinase 5"/>
    <property type="match status" value="1"/>
</dbReference>
<evidence type="ECO:0000256" key="11">
    <source>
        <dbReference type="ARBA" id="ARBA00023054"/>
    </source>
</evidence>
<name>A0A663ESD9_AQUCH</name>
<keyword evidence="9 14" id="KW-0067">ATP-binding</keyword>
<sequence length="1236" mass="139410">MSDSSEGIISLPVPSPPGGGPPCEEALGRRAQGADAGARSLLPDLAAPPPGTLWAEDGAAAAAPGIAARAKGGGRRTAVTYVINEASQGPLLAAESGALQSLREACEVVGAALETLHFGKLDFGETAVLDRFYNADIAVVEMSDAFRQPSLFYHLGVRESFSMANNIILYCDTNVESLQSLKEIICQKNNMCTGNYIFVPYMITPHNKVYCCDSSFMKGLTELMQPSFESLLGPICLPLVDRFIQLLKLFISSQYFRESILNDIRKARNLYTGKELAAELARIRQRVDNVEVLSADIVINLLLSYRDIQDYDSIVKLVKTLEKLPTFDLASHHHVRFHYAFALNRRNLPGDRQKALEIMIPLVEQEDQVASDMYCLVGRIYKDMFLESGFTDTESRDKGTFWFKKAFESEPTLQSGINYAVLLLAAGHCFDTSFELRKVGVKISSLLGKKGSLEKLQSYWEVGSFLGASMLANDHIRVIQASEKLFKLKAPAWYLKSIVETILIYQHFKKLTPEQHTAKQELVDFWMDFLVEATKTDVSVVRFPVLILEPTKIYQPSYLSINSEAEEKTVSIWHVLPDDKVYYDVVCSCNFFHNLKVCMVHKFEERCCFLYVLHNSDDFQIYFCTELHCRSFLCALVRSTGSDGINLMPLFHFMLLFALQYDYEYDENGERVILGKGTYGIVYAGRDLSNQVRIAIKEIPERDSRYSQPLHEEIALHKHLKHKNIVQYLGSLSENGFIKIFMEQVPGGSLSALLRSKWGPLKNNEQTIGFYTKQILEGLKYLHDNQIVHRDIKGDNVLINTYSGVLKISDFGTSKRLAGINPCTETFTGTLQYMAPEIIDKGPRGYGKAADIWSLGCTIIEMATGKPPFYELGEPQAAMFKVGMFKIHPEIPESMSAEAKAFILRCFEPDPDKRAFAHELLIDEFLKVSSKKRKSPSKLSGNNISLPVPVLVEDTSSSSEYGSVSPDTELKIDPFSFKTRFLFTDCLSFSIPDENFEDHSAPPSPEEKDSGFFMLKKDSERRATLHRILTEDQEKVVRNLMEALAQGAEEPKLKWEHITTLVSSLREFVRSTDRKIIATTLSKLKLELDFDSHGISQVQLVLFGFQDAVNKVLRNHNIKPHWMFALDSIIRKAVQTAITILVPGESFLNTQQIFHSEQFLRCTVLPLEIQRTDRLPTHADLGRCFTKCRLKTCFLEHLKVSLAPGQKLSKAKRKKNLQCLQFEYCILNVVEVECMA</sequence>
<dbReference type="CDD" id="cd06624">
    <property type="entry name" value="STKc_ASK"/>
    <property type="match status" value="1"/>
</dbReference>
<evidence type="ECO:0000256" key="1">
    <source>
        <dbReference type="ARBA" id="ARBA00001946"/>
    </source>
</evidence>
<feature type="region of interest" description="Disordered" evidence="15">
    <location>
        <begin position="1"/>
        <end position="34"/>
    </location>
</feature>
<evidence type="ECO:0000256" key="12">
    <source>
        <dbReference type="ARBA" id="ARBA00047559"/>
    </source>
</evidence>
<keyword evidence="8" id="KW-0418">Kinase</keyword>
<dbReference type="GO" id="GO:0046872">
    <property type="term" value="F:metal ion binding"/>
    <property type="evidence" value="ECO:0007669"/>
    <property type="project" value="UniProtKB-KW"/>
</dbReference>
<dbReference type="EC" id="2.7.11.25" evidence="3"/>
<proteinExistence type="inferred from homology"/>